<name>A0A844FXD4_9BACT</name>
<evidence type="ECO:0000313" key="2">
    <source>
        <dbReference type="Proteomes" id="UP000435649"/>
    </source>
</evidence>
<comment type="caution">
    <text evidence="1">The sequence shown here is derived from an EMBL/GenBank/DDBJ whole genome shotgun (WGS) entry which is preliminary data.</text>
</comment>
<gene>
    <name evidence="1" type="ORF">FYJ85_02535</name>
</gene>
<dbReference type="AlphaFoldDB" id="A0A844FXD4"/>
<dbReference type="SUPFAM" id="SSF102891">
    <property type="entry name" value="Hypothetical protein Ta1206"/>
    <property type="match status" value="1"/>
</dbReference>
<dbReference type="InterPro" id="IPR014931">
    <property type="entry name" value="DUF1805"/>
</dbReference>
<dbReference type="Gene3D" id="3.30.1980.10">
    <property type="entry name" value="Hypothetical protein YunC"/>
    <property type="match status" value="1"/>
</dbReference>
<dbReference type="EMBL" id="VUNS01000002">
    <property type="protein sequence ID" value="MST95920.1"/>
    <property type="molecule type" value="Genomic_DNA"/>
</dbReference>
<proteinExistence type="predicted"/>
<dbReference type="InterPro" id="IPR036493">
    <property type="entry name" value="YunC_sf"/>
</dbReference>
<evidence type="ECO:0000313" key="1">
    <source>
        <dbReference type="EMBL" id="MST95920.1"/>
    </source>
</evidence>
<dbReference type="Pfam" id="PF08827">
    <property type="entry name" value="DUF1805"/>
    <property type="match status" value="1"/>
</dbReference>
<accession>A0A844FXD4</accession>
<keyword evidence="2" id="KW-1185">Reference proteome</keyword>
<reference evidence="1 2" key="1">
    <citation type="submission" date="2019-08" db="EMBL/GenBank/DDBJ databases">
        <title>In-depth cultivation of the pig gut microbiome towards novel bacterial diversity and tailored functional studies.</title>
        <authorList>
            <person name="Wylensek D."/>
            <person name="Hitch T.C.A."/>
            <person name="Clavel T."/>
        </authorList>
    </citation>
    <scope>NUCLEOTIDE SEQUENCE [LARGE SCALE GENOMIC DNA]</scope>
    <source>
        <strain evidence="1 2">BBE-744-WT-12</strain>
    </source>
</reference>
<organism evidence="1 2">
    <name type="scientific">Victivallis lenta</name>
    <dbReference type="NCBI Taxonomy" id="2606640"/>
    <lineage>
        <taxon>Bacteria</taxon>
        <taxon>Pseudomonadati</taxon>
        <taxon>Lentisphaerota</taxon>
        <taxon>Lentisphaeria</taxon>
        <taxon>Victivallales</taxon>
        <taxon>Victivallaceae</taxon>
        <taxon>Victivallis</taxon>
    </lineage>
</organism>
<dbReference type="Proteomes" id="UP000435649">
    <property type="component" value="Unassembled WGS sequence"/>
</dbReference>
<protein>
    <submittedName>
        <fullName evidence="1">DUF1805 domain-containing protein</fullName>
    </submittedName>
</protein>
<dbReference type="RefSeq" id="WP_154416899.1">
    <property type="nucleotide sequence ID" value="NZ_CALXOB010000031.1"/>
</dbReference>
<sequence>MTSELLEVGGVPFSGAKLETEHASILLIRGKKAHLGCGYFSLAPADRLGDRFAIVTGVKCFADMLQARVAAVSAAAAACGVAEGMTGRDALLLMERA</sequence>